<dbReference type="Pfam" id="PF16264">
    <property type="entry name" value="SatD"/>
    <property type="match status" value="1"/>
</dbReference>
<proteinExistence type="predicted"/>
<dbReference type="Proteomes" id="UP001597391">
    <property type="component" value="Unassembled WGS sequence"/>
</dbReference>
<reference evidence="2" key="1">
    <citation type="journal article" date="2019" name="Int. J. Syst. Evol. Microbiol.">
        <title>The Global Catalogue of Microorganisms (GCM) 10K type strain sequencing project: providing services to taxonomists for standard genome sequencing and annotation.</title>
        <authorList>
            <consortium name="The Broad Institute Genomics Platform"/>
            <consortium name="The Broad Institute Genome Sequencing Center for Infectious Disease"/>
            <person name="Wu L."/>
            <person name="Ma J."/>
        </authorList>
    </citation>
    <scope>NUCLEOTIDE SEQUENCE [LARGE SCALE GENOMIC DNA]</scope>
    <source>
        <strain evidence="2">KCTC 33576</strain>
    </source>
</reference>
<protein>
    <submittedName>
        <fullName evidence="1">SatD family protein</fullName>
    </submittedName>
</protein>
<sequence length="208" mass="22228">MFVMTVDQQGSRSSSDLVPEVLNSLERVLHGRKGVALPFTRTIGDEIQGVLTSPTAVVACSRRLLRLGNWYVGIGVGGIQQPMPATSVEGNGQAFIHAREAVEDAKIQRGSVPASVRSDNPEAAQHLQALLRLIGLTWRTRSEAAWQAVDLLVNDHGELTGATQADAADALGVSAAAISKRLKGAAFDEEQAIYPLLQRLLLRADSPT</sequence>
<dbReference type="RefSeq" id="WP_377465127.1">
    <property type="nucleotide sequence ID" value="NZ_JBHUOP010000001.1"/>
</dbReference>
<comment type="caution">
    <text evidence="1">The sequence shown here is derived from an EMBL/GenBank/DDBJ whole genome shotgun (WGS) entry which is preliminary data.</text>
</comment>
<name>A0ABW5XC30_9MICO</name>
<dbReference type="EMBL" id="JBHUOP010000001">
    <property type="protein sequence ID" value="MFD2839632.1"/>
    <property type="molecule type" value="Genomic_DNA"/>
</dbReference>
<evidence type="ECO:0000313" key="2">
    <source>
        <dbReference type="Proteomes" id="UP001597391"/>
    </source>
</evidence>
<dbReference type="InterPro" id="IPR032580">
    <property type="entry name" value="SatD"/>
</dbReference>
<accession>A0ABW5XC30</accession>
<organism evidence="1 2">
    <name type="scientific">Populibacterium corticicola</name>
    <dbReference type="NCBI Taxonomy" id="1812826"/>
    <lineage>
        <taxon>Bacteria</taxon>
        <taxon>Bacillati</taxon>
        <taxon>Actinomycetota</taxon>
        <taxon>Actinomycetes</taxon>
        <taxon>Micrococcales</taxon>
        <taxon>Jonesiaceae</taxon>
        <taxon>Populibacterium</taxon>
    </lineage>
</organism>
<evidence type="ECO:0000313" key="1">
    <source>
        <dbReference type="EMBL" id="MFD2839632.1"/>
    </source>
</evidence>
<gene>
    <name evidence="1" type="ORF">ACFSYH_03505</name>
</gene>
<keyword evidence="2" id="KW-1185">Reference proteome</keyword>